<dbReference type="RefSeq" id="WP_104417753.1">
    <property type="nucleotide sequence ID" value="NZ_PTJC01000005.1"/>
</dbReference>
<feature type="transmembrane region" description="Helical" evidence="1">
    <location>
        <begin position="78"/>
        <end position="98"/>
    </location>
</feature>
<dbReference type="Proteomes" id="UP000237662">
    <property type="component" value="Unassembled WGS sequence"/>
</dbReference>
<evidence type="ECO:0000313" key="3">
    <source>
        <dbReference type="Proteomes" id="UP000237662"/>
    </source>
</evidence>
<evidence type="ECO:0000256" key="1">
    <source>
        <dbReference type="SAM" id="Phobius"/>
    </source>
</evidence>
<dbReference type="AlphaFoldDB" id="A0A2S6I6M4"/>
<keyword evidence="3" id="KW-1185">Reference proteome</keyword>
<feature type="transmembrane region" description="Helical" evidence="1">
    <location>
        <begin position="6"/>
        <end position="23"/>
    </location>
</feature>
<dbReference type="EMBL" id="PTJC01000005">
    <property type="protein sequence ID" value="PPK87135.1"/>
    <property type="molecule type" value="Genomic_DNA"/>
</dbReference>
<dbReference type="OrthoDB" id="1493951at2"/>
<proteinExistence type="predicted"/>
<name>A0A2S6I6M4_9BACT</name>
<evidence type="ECO:0000313" key="2">
    <source>
        <dbReference type="EMBL" id="PPK87135.1"/>
    </source>
</evidence>
<comment type="caution">
    <text evidence="2">The sequence shown here is derived from an EMBL/GenBank/DDBJ whole genome shotgun (WGS) entry which is preliminary data.</text>
</comment>
<sequence>MFVLLITIVIALFVAMLFVNLYFRAKVLRAYRLLVRGRVEFTAAQIMSRQRMEAEVVPAYPDHAQAIRDFSNYLRRSIRMATVLLVLITLFGGILMWYRH</sequence>
<protein>
    <submittedName>
        <fullName evidence="2">Uncharacterized protein</fullName>
    </submittedName>
</protein>
<keyword evidence="1" id="KW-0472">Membrane</keyword>
<gene>
    <name evidence="2" type="ORF">CLV84_0069</name>
</gene>
<keyword evidence="1" id="KW-1133">Transmembrane helix</keyword>
<reference evidence="2 3" key="1">
    <citation type="submission" date="2018-02" db="EMBL/GenBank/DDBJ databases">
        <title>Genomic Encyclopedia of Archaeal and Bacterial Type Strains, Phase II (KMG-II): from individual species to whole genera.</title>
        <authorList>
            <person name="Goeker M."/>
        </authorList>
    </citation>
    <scope>NUCLEOTIDE SEQUENCE [LARGE SCALE GENOMIC DNA]</scope>
    <source>
        <strain evidence="2 3">DSM 29526</strain>
    </source>
</reference>
<keyword evidence="1" id="KW-0812">Transmembrane</keyword>
<organism evidence="2 3">
    <name type="scientific">Neolewinella xylanilytica</name>
    <dbReference type="NCBI Taxonomy" id="1514080"/>
    <lineage>
        <taxon>Bacteria</taxon>
        <taxon>Pseudomonadati</taxon>
        <taxon>Bacteroidota</taxon>
        <taxon>Saprospiria</taxon>
        <taxon>Saprospirales</taxon>
        <taxon>Lewinellaceae</taxon>
        <taxon>Neolewinella</taxon>
    </lineage>
</organism>
<accession>A0A2S6I6M4</accession>